<feature type="domain" description="HTH araC/xylS-type" evidence="11">
    <location>
        <begin position="437"/>
        <end position="536"/>
    </location>
</feature>
<evidence type="ECO:0000256" key="10">
    <source>
        <dbReference type="PROSITE-ProRule" id="PRU00169"/>
    </source>
</evidence>
<feature type="modified residue" description="4-aspartylphosphate" evidence="10">
    <location>
        <position position="55"/>
    </location>
</feature>
<evidence type="ECO:0000256" key="1">
    <source>
        <dbReference type="ARBA" id="ARBA00004496"/>
    </source>
</evidence>
<dbReference type="Gene3D" id="3.40.50.2300">
    <property type="match status" value="1"/>
</dbReference>
<gene>
    <name evidence="13" type="ORF">GND95_13630</name>
</gene>
<evidence type="ECO:0000256" key="9">
    <source>
        <dbReference type="ARBA" id="ARBA00024867"/>
    </source>
</evidence>
<evidence type="ECO:0000256" key="8">
    <source>
        <dbReference type="ARBA" id="ARBA00023163"/>
    </source>
</evidence>
<evidence type="ECO:0000256" key="6">
    <source>
        <dbReference type="ARBA" id="ARBA00023015"/>
    </source>
</evidence>
<dbReference type="InterPro" id="IPR018060">
    <property type="entry name" value="HTH_AraC"/>
</dbReference>
<dbReference type="SMART" id="SM00342">
    <property type="entry name" value="HTH_ARAC"/>
    <property type="match status" value="1"/>
</dbReference>
<evidence type="ECO:0000256" key="7">
    <source>
        <dbReference type="ARBA" id="ARBA00023125"/>
    </source>
</evidence>
<dbReference type="SMART" id="SM00448">
    <property type="entry name" value="REC"/>
    <property type="match status" value="1"/>
</dbReference>
<dbReference type="Proteomes" id="UP000483018">
    <property type="component" value="Unassembled WGS sequence"/>
</dbReference>
<dbReference type="InterPro" id="IPR051552">
    <property type="entry name" value="HptR"/>
</dbReference>
<dbReference type="Gene3D" id="1.10.10.60">
    <property type="entry name" value="Homeodomain-like"/>
    <property type="match status" value="2"/>
</dbReference>
<dbReference type="PROSITE" id="PS50110">
    <property type="entry name" value="RESPONSE_REGULATORY"/>
    <property type="match status" value="1"/>
</dbReference>
<dbReference type="EMBL" id="WSLF01000019">
    <property type="protein sequence ID" value="KAE9628742.1"/>
    <property type="molecule type" value="Genomic_DNA"/>
</dbReference>
<dbReference type="PANTHER" id="PTHR42713">
    <property type="entry name" value="HISTIDINE KINASE-RELATED"/>
    <property type="match status" value="1"/>
</dbReference>
<keyword evidence="5" id="KW-0902">Two-component regulatory system</keyword>
<protein>
    <recommendedName>
        <fullName evidence="2">Stage 0 sporulation protein A homolog</fullName>
    </recommendedName>
</protein>
<organism evidence="13 14">
    <name type="scientific">Defluviitalea raffinosedens</name>
    <dbReference type="NCBI Taxonomy" id="1450156"/>
    <lineage>
        <taxon>Bacteria</taxon>
        <taxon>Bacillati</taxon>
        <taxon>Bacillota</taxon>
        <taxon>Clostridia</taxon>
        <taxon>Lachnospirales</taxon>
        <taxon>Defluviitaleaceae</taxon>
        <taxon>Defluviitalea</taxon>
    </lineage>
</organism>
<evidence type="ECO:0000313" key="13">
    <source>
        <dbReference type="EMBL" id="KAE9628742.1"/>
    </source>
</evidence>
<reference evidence="13 14" key="1">
    <citation type="submission" date="2019-12" db="EMBL/GenBank/DDBJ databases">
        <title>Defluviitalea raffinosedens, isolated from a biogas fermenter, genome sequencing and characterization.</title>
        <authorList>
            <person name="Rettenmaier R."/>
            <person name="Schneider M."/>
            <person name="Neuhaus K."/>
            <person name="Liebl W."/>
            <person name="Zverlov V."/>
        </authorList>
    </citation>
    <scope>NUCLEOTIDE SEQUENCE [LARGE SCALE GENOMIC DNA]</scope>
    <source>
        <strain evidence="13 14">249c-K6</strain>
    </source>
</reference>
<evidence type="ECO:0000256" key="5">
    <source>
        <dbReference type="ARBA" id="ARBA00023012"/>
    </source>
</evidence>
<dbReference type="InterPro" id="IPR009057">
    <property type="entry name" value="Homeodomain-like_sf"/>
</dbReference>
<name>A0A7C8LCW0_9FIRM</name>
<sequence length="541" mass="63028">MLKVFLVEDEFVVREGIKNNIDWAGEGFLFCGEAPDGEIAYKMIQKEQPDIIITDIKMPFMNGLELSRLVTKELPESKIIILSGHEEFTFAQEAIKIGVMEYLLKPISSVELMKVVKQVAQKIIKERMEKSNFERYKKEMEENEVYIKRRLFEDMIQGSLSTAQILERSKELGFEMSAPYYQIVLFKYSIGGKDENFSDELLGVVKDLKDINSKYHHIVFFDRAIEGIALIIKANSLEQLEEIRKKYFDEIKSLFSNHPEINYFGGVGSPVSRLTQLRESYESASLAFARRFILDENAIISSDELSDLIYEQDSPTINDFQLGNLDIKRVDGFLRNGEASEIQFFVEEFLKSINKTSKKSLLFKQYIFMNVYFTVLNFLKEIGREEVLTEESSAGMNEMKEVLMDFQKVKSYITRLLTIAIEQRDVIRTKRYHRMIEQAKEYINEHYADENISLNEVAAYVNISPSHFSTIFSRETGKSFIRYLTDLRMNKAKELLKCSDLRCSEISMAVGYKDPHYFSYLFKKEQNCTPKQYRNMKKDAV</sequence>
<evidence type="ECO:0000256" key="4">
    <source>
        <dbReference type="ARBA" id="ARBA00022553"/>
    </source>
</evidence>
<dbReference type="GO" id="GO:0005737">
    <property type="term" value="C:cytoplasm"/>
    <property type="evidence" value="ECO:0007669"/>
    <property type="project" value="UniProtKB-SubCell"/>
</dbReference>
<comment type="function">
    <text evidence="9">May play the central regulatory role in sporulation. It may be an element of the effector pathway responsible for the activation of sporulation genes in response to nutritional stress. Spo0A may act in concert with spo0H (a sigma factor) to control the expression of some genes that are critical to the sporulation process.</text>
</comment>
<dbReference type="AlphaFoldDB" id="A0A7C8LCW0"/>
<keyword evidence="6" id="KW-0805">Transcription regulation</keyword>
<keyword evidence="4 10" id="KW-0597">Phosphoprotein</keyword>
<dbReference type="OrthoDB" id="9794370at2"/>
<keyword evidence="8" id="KW-0804">Transcription</keyword>
<evidence type="ECO:0000256" key="3">
    <source>
        <dbReference type="ARBA" id="ARBA00022490"/>
    </source>
</evidence>
<evidence type="ECO:0000313" key="14">
    <source>
        <dbReference type="Proteomes" id="UP000483018"/>
    </source>
</evidence>
<dbReference type="RefSeq" id="WP_158741713.1">
    <property type="nucleotide sequence ID" value="NZ_WSLF01000019.1"/>
</dbReference>
<dbReference type="GO" id="GO:0000160">
    <property type="term" value="P:phosphorelay signal transduction system"/>
    <property type="evidence" value="ECO:0007669"/>
    <property type="project" value="UniProtKB-KW"/>
</dbReference>
<dbReference type="Pfam" id="PF12833">
    <property type="entry name" value="HTH_18"/>
    <property type="match status" value="1"/>
</dbReference>
<proteinExistence type="predicted"/>
<dbReference type="InterPro" id="IPR011006">
    <property type="entry name" value="CheY-like_superfamily"/>
</dbReference>
<keyword evidence="7" id="KW-0238">DNA-binding</keyword>
<dbReference type="PANTHER" id="PTHR42713:SF3">
    <property type="entry name" value="TRANSCRIPTIONAL REGULATORY PROTEIN HPTR"/>
    <property type="match status" value="1"/>
</dbReference>
<dbReference type="GO" id="GO:0043565">
    <property type="term" value="F:sequence-specific DNA binding"/>
    <property type="evidence" value="ECO:0007669"/>
    <property type="project" value="InterPro"/>
</dbReference>
<dbReference type="InterPro" id="IPR001789">
    <property type="entry name" value="Sig_transdc_resp-reg_receiver"/>
</dbReference>
<keyword evidence="3" id="KW-0963">Cytoplasm</keyword>
<dbReference type="Pfam" id="PF17853">
    <property type="entry name" value="GGDEF_2"/>
    <property type="match status" value="1"/>
</dbReference>
<dbReference type="PROSITE" id="PS01124">
    <property type="entry name" value="HTH_ARAC_FAMILY_2"/>
    <property type="match status" value="1"/>
</dbReference>
<evidence type="ECO:0000259" key="12">
    <source>
        <dbReference type="PROSITE" id="PS50110"/>
    </source>
</evidence>
<dbReference type="CDD" id="cd17536">
    <property type="entry name" value="REC_YesN-like"/>
    <property type="match status" value="1"/>
</dbReference>
<evidence type="ECO:0000259" key="11">
    <source>
        <dbReference type="PROSITE" id="PS01124"/>
    </source>
</evidence>
<accession>A0A7C8LCW0</accession>
<dbReference type="GO" id="GO:0003700">
    <property type="term" value="F:DNA-binding transcription factor activity"/>
    <property type="evidence" value="ECO:0007669"/>
    <property type="project" value="InterPro"/>
</dbReference>
<comment type="subcellular location">
    <subcellularLocation>
        <location evidence="1">Cytoplasm</location>
    </subcellularLocation>
</comment>
<dbReference type="InterPro" id="IPR041522">
    <property type="entry name" value="CdaR_GGDEF"/>
</dbReference>
<dbReference type="SUPFAM" id="SSF52172">
    <property type="entry name" value="CheY-like"/>
    <property type="match status" value="1"/>
</dbReference>
<comment type="caution">
    <text evidence="13">The sequence shown here is derived from an EMBL/GenBank/DDBJ whole genome shotgun (WGS) entry which is preliminary data.</text>
</comment>
<feature type="domain" description="Response regulatory" evidence="12">
    <location>
        <begin position="3"/>
        <end position="120"/>
    </location>
</feature>
<evidence type="ECO:0000256" key="2">
    <source>
        <dbReference type="ARBA" id="ARBA00018672"/>
    </source>
</evidence>
<dbReference type="SUPFAM" id="SSF46689">
    <property type="entry name" value="Homeodomain-like"/>
    <property type="match status" value="2"/>
</dbReference>
<keyword evidence="14" id="KW-1185">Reference proteome</keyword>
<dbReference type="Pfam" id="PF00072">
    <property type="entry name" value="Response_reg"/>
    <property type="match status" value="1"/>
</dbReference>